<organism evidence="2">
    <name type="scientific">Chromera velia CCMP2878</name>
    <dbReference type="NCBI Taxonomy" id="1169474"/>
    <lineage>
        <taxon>Eukaryota</taxon>
        <taxon>Sar</taxon>
        <taxon>Alveolata</taxon>
        <taxon>Colpodellida</taxon>
        <taxon>Chromeraceae</taxon>
        <taxon>Chromera</taxon>
    </lineage>
</organism>
<evidence type="ECO:0000256" key="1">
    <source>
        <dbReference type="SAM" id="MobiDB-lite"/>
    </source>
</evidence>
<feature type="region of interest" description="Disordered" evidence="1">
    <location>
        <begin position="63"/>
        <end position="82"/>
    </location>
</feature>
<accession>A0A0G4HCX6</accession>
<sequence length="565" mass="63933">MVARIKDGRAKIFALSYGWHSKEHPDPTGITAKTVTQGIETVKDAFHGQYTVMRSLIKGGRNEGESLFSDERGGRREKREGEEDEESWMEKYFVRTSMKSLPYQFPLYFQDFTSLPQWPRTDEEDVQFKKGLGLLPCLYGNSNTNVWFLRCTEVPAGLDGVTNKTPYHKRCWTNFESRVASAKDEKYVAHVGPLLEGFAQLPLSPPAFQWKLEEKRDEERSESNKEGFVVRFTNGLEDRPLVSNLYRTFVLDTQVRGRKRINMEFKYKVDTEEKGKVLGEYLAWVGEQPECEVEAVNLEGLDLNDNSLPPVAASLFQIGGLREVRLGKNKFGPFSLSALKPLRQLKQAPRNSPKKPRPQKQLWELHRDAWRPVRRLTDLFFEGNDARSLIRTPPALKRKKTADGRLQVACGPVSVLLWRGPLLESTSARAAVGGGGAVKRKREKFAPWWLRCDPAAGSQVCLLLLRAAGLAETRSHCLLRACLRPAVGTFPFFVQAPLPQHSLWNPFLSLGTSPVAVVLCRRPLRPVWNGMAASFMGWEWDQLGAFVGSVDLEQAPYVSLCISMY</sequence>
<reference evidence="2" key="1">
    <citation type="submission" date="2014-11" db="EMBL/GenBank/DDBJ databases">
        <authorList>
            <person name="Otto D Thomas"/>
            <person name="Naeem Raeece"/>
        </authorList>
    </citation>
    <scope>NUCLEOTIDE SEQUENCE</scope>
</reference>
<dbReference type="AlphaFoldDB" id="A0A0G4HCX6"/>
<name>A0A0G4HCX6_9ALVE</name>
<proteinExistence type="predicted"/>
<evidence type="ECO:0000313" key="2">
    <source>
        <dbReference type="EMBL" id="CEM41901.1"/>
    </source>
</evidence>
<dbReference type="EMBL" id="CDMZ01002333">
    <property type="protein sequence ID" value="CEM41901.1"/>
    <property type="molecule type" value="Genomic_DNA"/>
</dbReference>
<gene>
    <name evidence="2" type="ORF">Cvel_6385</name>
</gene>
<dbReference type="VEuPathDB" id="CryptoDB:Cvel_6385"/>
<dbReference type="PhylomeDB" id="A0A0G4HCX6"/>
<protein>
    <submittedName>
        <fullName evidence="2">Uncharacterized protein</fullName>
    </submittedName>
</protein>
<feature type="compositionally biased region" description="Basic and acidic residues" evidence="1">
    <location>
        <begin position="63"/>
        <end position="81"/>
    </location>
</feature>